<dbReference type="Pfam" id="PF13692">
    <property type="entry name" value="Glyco_trans_1_4"/>
    <property type="match status" value="1"/>
</dbReference>
<evidence type="ECO:0000256" key="1">
    <source>
        <dbReference type="SAM" id="Coils"/>
    </source>
</evidence>
<proteinExistence type="predicted"/>
<dbReference type="SUPFAM" id="SSF53756">
    <property type="entry name" value="UDP-Glycosyltransferase/glycogen phosphorylase"/>
    <property type="match status" value="1"/>
</dbReference>
<dbReference type="EMBL" id="FMAC01000004">
    <property type="protein sequence ID" value="SCB21825.1"/>
    <property type="molecule type" value="Genomic_DNA"/>
</dbReference>
<dbReference type="GO" id="GO:0016740">
    <property type="term" value="F:transferase activity"/>
    <property type="evidence" value="ECO:0007669"/>
    <property type="project" value="UniProtKB-KW"/>
</dbReference>
<organism evidence="3 4">
    <name type="scientific">Rhizobium hainanense</name>
    <dbReference type="NCBI Taxonomy" id="52131"/>
    <lineage>
        <taxon>Bacteria</taxon>
        <taxon>Pseudomonadati</taxon>
        <taxon>Pseudomonadota</taxon>
        <taxon>Alphaproteobacteria</taxon>
        <taxon>Hyphomicrobiales</taxon>
        <taxon>Rhizobiaceae</taxon>
        <taxon>Rhizobium/Agrobacterium group</taxon>
        <taxon>Rhizobium</taxon>
    </lineage>
</organism>
<feature type="domain" description="Glycosyltransferase 2-like" evidence="2">
    <location>
        <begin position="675"/>
        <end position="853"/>
    </location>
</feature>
<dbReference type="SUPFAM" id="SSF53448">
    <property type="entry name" value="Nucleotide-diphospho-sugar transferases"/>
    <property type="match status" value="1"/>
</dbReference>
<dbReference type="STRING" id="52131.GA0061100_104156"/>
<dbReference type="Pfam" id="PF13578">
    <property type="entry name" value="Methyltransf_24"/>
    <property type="match status" value="1"/>
</dbReference>
<name>A0A1C3V2B3_9HYPH</name>
<dbReference type="RefSeq" id="WP_075853432.1">
    <property type="nucleotide sequence ID" value="NZ_FMAC01000004.1"/>
</dbReference>
<accession>A0A1C3V2B3</accession>
<keyword evidence="4" id="KW-1185">Reference proteome</keyword>
<dbReference type="PANTHER" id="PTHR43179">
    <property type="entry name" value="RHAMNOSYLTRANSFERASE WBBL"/>
    <property type="match status" value="1"/>
</dbReference>
<evidence type="ECO:0000259" key="2">
    <source>
        <dbReference type="Pfam" id="PF00535"/>
    </source>
</evidence>
<dbReference type="InterPro" id="IPR001173">
    <property type="entry name" value="Glyco_trans_2-like"/>
</dbReference>
<dbReference type="Proteomes" id="UP000186228">
    <property type="component" value="Unassembled WGS sequence"/>
</dbReference>
<evidence type="ECO:0000313" key="4">
    <source>
        <dbReference type="Proteomes" id="UP000186228"/>
    </source>
</evidence>
<dbReference type="InterPro" id="IPR029044">
    <property type="entry name" value="Nucleotide-diphossugar_trans"/>
</dbReference>
<feature type="coiled-coil region" evidence="1">
    <location>
        <begin position="265"/>
        <end position="348"/>
    </location>
</feature>
<protein>
    <submittedName>
        <fullName evidence="3">Glycosyltransferase, GT2 family</fullName>
    </submittedName>
</protein>
<dbReference type="Gene3D" id="3.90.550.10">
    <property type="entry name" value="Spore Coat Polysaccharide Biosynthesis Protein SpsA, Chain A"/>
    <property type="match status" value="1"/>
</dbReference>
<reference evidence="4" key="1">
    <citation type="submission" date="2016-08" db="EMBL/GenBank/DDBJ databases">
        <authorList>
            <person name="Varghese N."/>
            <person name="Submissions Spin"/>
        </authorList>
    </citation>
    <scope>NUCLEOTIDE SEQUENCE [LARGE SCALE GENOMIC DNA]</scope>
    <source>
        <strain evidence="4">CCBAU 57015</strain>
    </source>
</reference>
<evidence type="ECO:0000313" key="3">
    <source>
        <dbReference type="EMBL" id="SCB21825.1"/>
    </source>
</evidence>
<keyword evidence="1" id="KW-0175">Coiled coil</keyword>
<dbReference type="SUPFAM" id="SSF53335">
    <property type="entry name" value="S-adenosyl-L-methionine-dependent methyltransferases"/>
    <property type="match status" value="1"/>
</dbReference>
<dbReference type="Pfam" id="PF00535">
    <property type="entry name" value="Glycos_transf_2"/>
    <property type="match status" value="1"/>
</dbReference>
<dbReference type="PANTHER" id="PTHR43179:SF7">
    <property type="entry name" value="RHAMNOSYLTRANSFERASE WBBL"/>
    <property type="match status" value="1"/>
</dbReference>
<sequence length="1311" mass="145504">MSNYKPAQEINTTPDNASGNQAFNPLAALLAHSIDPVFRTNLLAEEASGWHGHVPFAHWLVAAMKPSCIVELGTHNGVSYSAFCEEVKQSELSAHTTCYAIDTWQGDEHAGFYGHEVFEKVKQLNDARYSEFSTLLKMTFAEASGQFADGSVELLHIDGLHTYEAVRQDFENWLPKVSRQRGIVLFHDIAVRSMGFGVHQLWAELLEHYPSFSFHHSAGLGVLLIGSDLPAAIVDLAHLGNSEAERFRNRFAVLGQAATEAWTKFASQQTANDALEDLKSQAEAEQIRLAQVGERWAAEADALKKNISVLEEDNHRLNKKSKQEAKLKEGLKSNALVLRQELDALRAELYHAQVLVRHRDQLIGDLYASTSWRITAPLRRARLPLKTQAQRIRLLLNAAAGRNNARDVLRNSIRRRLKLKSLQPASVITDEVSNSAEYDVWIDKFDTLSADDERQIRRHIASGELPEISVLVVVNGAWAETKKSLEYQLFKAKNVVYWEPSSKADGSTSKKGHADEDSFVRGGADNVLGALDTSSVTLIVAGGTLLSAHCLYGIAAGAAASTNCCLIYADDDRRTIDGRREQPFFKPDFSPELLRWLNYIGSAAAIKGADRLQQIVKKIAAGGNVEDALATCASALARSEVLHVPSILFHLAKMDMPKVHKAPELSDPDPLPSVSIIIPTRDSVDILRACVESILSQSDYPRHAIEIVIVDNQSMMPETLIYFRKIERENSIRILPYQHAFNFAQICNTAAAACNNSIFIFLNNDTTVNDPLWIRKLVRYLAQSDVGSVGAKLLYPDGTVQHGGTVVGIQGVAAHTLVGKQPDEGGYAELGNATREMSAVTGACLAIRKEVFTKLGGFDPALAVAFNDVKLNIELVQAGYRVIGINDPLLIHHESKTRGQDDTPAKQALFRKEANYALSKGRSFFKNDPYYSPNLSLIETYKLANPPRTVWPWRQHALRNGEPIRVLMLSVTHQVGHGVAVVVDLQAQYLLKCGFEVFIGGHKNANEFSYPGCRRIVIEDPAEAARVAFELKIDCVIVHTPPFFSTLRWIGGSIRSIVIDYGEPNPEFFNDADLRRMINVEKQFCAPMADRIIGISEAVKAESDMASMEVVRLGNSHLAVWQGQSDIRIQARQRLGLEGRFVVLNVCRFHHAERSYKGVDQYELFVEEFKLAYPELASTTVFVLCGKAGPEDIDEMVRRGFMVKANVTDEEMIELYIAADCYANFSKWEGYNLGIGQAQAMGLPVLASDIPAHWEFRDISVGTPESLSHDLARFIREQAHDEGASGRAPIIEGWERPLQRLEAIIRETVFS</sequence>
<dbReference type="CDD" id="cd03801">
    <property type="entry name" value="GT4_PimA-like"/>
    <property type="match status" value="1"/>
</dbReference>
<dbReference type="OrthoDB" id="9783791at2"/>
<keyword evidence="3" id="KW-0808">Transferase</keyword>
<dbReference type="Gene3D" id="3.40.50.150">
    <property type="entry name" value="Vaccinia Virus protein VP39"/>
    <property type="match status" value="1"/>
</dbReference>
<gene>
    <name evidence="3" type="ORF">GA0061100_104156</name>
</gene>
<dbReference type="Gene3D" id="3.40.50.2000">
    <property type="entry name" value="Glycogen Phosphorylase B"/>
    <property type="match status" value="2"/>
</dbReference>
<dbReference type="InterPro" id="IPR029063">
    <property type="entry name" value="SAM-dependent_MTases_sf"/>
</dbReference>